<sequence length="62" mass="7044">MDVVLDVVKYILKVYLKSQSINRQYSLFANDAENGNGTGIEYTELYPVVVNPTKYGCLFVCF</sequence>
<dbReference type="EMBL" id="KQ416003">
    <property type="protein sequence ID" value="KOF99172.1"/>
    <property type="molecule type" value="Genomic_DNA"/>
</dbReference>
<protein>
    <submittedName>
        <fullName evidence="1">Uncharacterized protein</fullName>
    </submittedName>
</protein>
<organism evidence="1">
    <name type="scientific">Octopus bimaculoides</name>
    <name type="common">California two-spotted octopus</name>
    <dbReference type="NCBI Taxonomy" id="37653"/>
    <lineage>
        <taxon>Eukaryota</taxon>
        <taxon>Metazoa</taxon>
        <taxon>Spiralia</taxon>
        <taxon>Lophotrochozoa</taxon>
        <taxon>Mollusca</taxon>
        <taxon>Cephalopoda</taxon>
        <taxon>Coleoidea</taxon>
        <taxon>Octopodiformes</taxon>
        <taxon>Octopoda</taxon>
        <taxon>Incirrata</taxon>
        <taxon>Octopodidae</taxon>
        <taxon>Octopus</taxon>
    </lineage>
</organism>
<dbReference type="AlphaFoldDB" id="A0A0L8ICJ4"/>
<accession>A0A0L8ICJ4</accession>
<reference evidence="1" key="1">
    <citation type="submission" date="2015-07" db="EMBL/GenBank/DDBJ databases">
        <title>MeaNS - Measles Nucleotide Surveillance Program.</title>
        <authorList>
            <person name="Tran T."/>
            <person name="Druce J."/>
        </authorList>
    </citation>
    <scope>NUCLEOTIDE SEQUENCE</scope>
    <source>
        <strain evidence="1">UCB-OBI-ISO-001</strain>
        <tissue evidence="1">Gonad</tissue>
    </source>
</reference>
<gene>
    <name evidence="1" type="ORF">OCBIM_22018842mg</name>
</gene>
<name>A0A0L8ICJ4_OCTBM</name>
<evidence type="ECO:0000313" key="1">
    <source>
        <dbReference type="EMBL" id="KOF99172.1"/>
    </source>
</evidence>
<proteinExistence type="predicted"/>